<evidence type="ECO:0000256" key="10">
    <source>
        <dbReference type="ARBA" id="ARBA00041631"/>
    </source>
</evidence>
<evidence type="ECO:0000256" key="11">
    <source>
        <dbReference type="ARBA" id="ARBA00041912"/>
    </source>
</evidence>
<accession>E7CW70</accession>
<evidence type="ECO:0000256" key="3">
    <source>
        <dbReference type="ARBA" id="ARBA00022514"/>
    </source>
</evidence>
<proteinExistence type="evidence at transcript level"/>
<evidence type="ECO:0000256" key="2">
    <source>
        <dbReference type="ARBA" id="ARBA00005851"/>
    </source>
</evidence>
<dbReference type="Pfam" id="PF01187">
    <property type="entry name" value="MIF"/>
    <property type="match status" value="1"/>
</dbReference>
<evidence type="ECO:0000256" key="6">
    <source>
        <dbReference type="ARBA" id="ARBA00036735"/>
    </source>
</evidence>
<dbReference type="InterPro" id="IPR014347">
    <property type="entry name" value="Tautomerase/MIF_sf"/>
</dbReference>
<evidence type="ECO:0000256" key="12">
    <source>
        <dbReference type="ARBA" id="ARBA00042730"/>
    </source>
</evidence>
<dbReference type="GO" id="GO:0005615">
    <property type="term" value="C:extracellular space"/>
    <property type="evidence" value="ECO:0007669"/>
    <property type="project" value="UniProtKB-KW"/>
</dbReference>
<protein>
    <recommendedName>
        <fullName evidence="12">L-dopachrome isomerase</fullName>
        <ecNumber evidence="9">5.3.2.1</ecNumber>
        <ecNumber evidence="8">5.3.3.12</ecNumber>
    </recommendedName>
    <alternativeName>
        <fullName evidence="10">L-dopachrome tautomerase</fullName>
    </alternativeName>
    <alternativeName>
        <fullName evidence="11">Phenylpyruvate tautomerase</fullName>
    </alternativeName>
</protein>
<dbReference type="OrthoDB" id="255819at2759"/>
<evidence type="ECO:0000313" key="13">
    <source>
        <dbReference type="EMBL" id="ADM86239.1"/>
    </source>
</evidence>
<evidence type="ECO:0000256" key="1">
    <source>
        <dbReference type="ARBA" id="ARBA00004613"/>
    </source>
</evidence>
<dbReference type="EC" id="5.3.3.12" evidence="8"/>
<comment type="catalytic activity">
    <reaction evidence="6">
        <text>3-phenylpyruvate = enol-phenylpyruvate</text>
        <dbReference type="Rhea" id="RHEA:17097"/>
        <dbReference type="ChEBI" id="CHEBI:16815"/>
        <dbReference type="ChEBI" id="CHEBI:18005"/>
        <dbReference type="EC" id="5.3.2.1"/>
    </reaction>
</comment>
<comment type="subcellular location">
    <subcellularLocation>
        <location evidence="1">Secreted</location>
    </subcellularLocation>
</comment>
<dbReference type="Gene3D" id="3.30.429.10">
    <property type="entry name" value="Macrophage Migration Inhibitory Factor"/>
    <property type="match status" value="1"/>
</dbReference>
<reference evidence="13" key="1">
    <citation type="journal article" date="2011" name="Fish Shellfish Immunol.">
        <title>Molecular cloning, characterization and expression analysis of macrophage migration inhibitory protein (MIF) in Chinese mitten crab, Eriocheir sinensis.</title>
        <authorList>
            <person name="Li W.W."/>
            <person name="Jin X.K."/>
            <person name="He L."/>
            <person name="Wang Y."/>
            <person name="Chen L.L."/>
            <person name="Jiang H."/>
            <person name="Wang Q."/>
        </authorList>
    </citation>
    <scope>NUCLEOTIDE SEQUENCE</scope>
</reference>
<dbReference type="PANTHER" id="PTHR11954:SF6">
    <property type="entry name" value="MACROPHAGE MIGRATION INHIBITORY FACTOR"/>
    <property type="match status" value="1"/>
</dbReference>
<keyword evidence="3" id="KW-0202">Cytokine</keyword>
<dbReference type="GO" id="GO:0004167">
    <property type="term" value="F:dopachrome isomerase activity"/>
    <property type="evidence" value="ECO:0007669"/>
    <property type="project" value="UniProtKB-EC"/>
</dbReference>
<name>E7CW70_ERISI</name>
<comment type="catalytic activity">
    <reaction evidence="7">
        <text>L-dopachrome = 5,6-dihydroxyindole-2-carboxylate</text>
        <dbReference type="Rhea" id="RHEA:13041"/>
        <dbReference type="ChEBI" id="CHEBI:16875"/>
        <dbReference type="ChEBI" id="CHEBI:57509"/>
        <dbReference type="EC" id="5.3.3.12"/>
    </reaction>
</comment>
<dbReference type="InterPro" id="IPR001398">
    <property type="entry name" value="Macrophage_inhib_fac"/>
</dbReference>
<evidence type="ECO:0000256" key="7">
    <source>
        <dbReference type="ARBA" id="ARBA00036823"/>
    </source>
</evidence>
<dbReference type="PANTHER" id="PTHR11954">
    <property type="entry name" value="D-DOPACHROME DECARBOXYLASE"/>
    <property type="match status" value="1"/>
</dbReference>
<comment type="similarity">
    <text evidence="2">Belongs to the MIF family.</text>
</comment>
<dbReference type="GO" id="GO:0050178">
    <property type="term" value="F:phenylpyruvate tautomerase activity"/>
    <property type="evidence" value="ECO:0007669"/>
    <property type="project" value="UniProtKB-EC"/>
</dbReference>
<keyword evidence="4" id="KW-0964">Secreted</keyword>
<evidence type="ECO:0000256" key="9">
    <source>
        <dbReference type="ARBA" id="ARBA00039086"/>
    </source>
</evidence>
<sequence>MPVLEVFTNVPKEKVTPEVLTGLSKLLSEMLGKSEQYCMVRIIPDQLMSFGGTTEPCGAVRLASIGKLGVEENKSHAAKLYAHLEQTLGIPSDRMYINFHDLETSNVGYKGTTFHAILGR</sequence>
<dbReference type="GO" id="GO:0005125">
    <property type="term" value="F:cytokine activity"/>
    <property type="evidence" value="ECO:0007669"/>
    <property type="project" value="UniProtKB-KW"/>
</dbReference>
<keyword evidence="5" id="KW-0413">Isomerase</keyword>
<gene>
    <name evidence="13" type="primary">MIF</name>
</gene>
<dbReference type="EC" id="5.3.2.1" evidence="9"/>
<evidence type="ECO:0000256" key="4">
    <source>
        <dbReference type="ARBA" id="ARBA00022525"/>
    </source>
</evidence>
<evidence type="ECO:0000256" key="5">
    <source>
        <dbReference type="ARBA" id="ARBA00023235"/>
    </source>
</evidence>
<dbReference type="SUPFAM" id="SSF55331">
    <property type="entry name" value="Tautomerase/MIF"/>
    <property type="match status" value="1"/>
</dbReference>
<organism evidence="13">
    <name type="scientific">Eriocheir sinensis</name>
    <name type="common">Chinese mitten crab</name>
    <dbReference type="NCBI Taxonomy" id="95602"/>
    <lineage>
        <taxon>Eukaryota</taxon>
        <taxon>Metazoa</taxon>
        <taxon>Ecdysozoa</taxon>
        <taxon>Arthropoda</taxon>
        <taxon>Crustacea</taxon>
        <taxon>Multicrustacea</taxon>
        <taxon>Malacostraca</taxon>
        <taxon>Eumalacostraca</taxon>
        <taxon>Eucarida</taxon>
        <taxon>Decapoda</taxon>
        <taxon>Pleocyemata</taxon>
        <taxon>Brachyura</taxon>
        <taxon>Eubrachyura</taxon>
        <taxon>Grapsoidea</taxon>
        <taxon>Varunidae</taxon>
        <taxon>Eriocheir</taxon>
    </lineage>
</organism>
<dbReference type="AlphaFoldDB" id="E7CW70"/>
<dbReference type="EMBL" id="HM775084">
    <property type="protein sequence ID" value="ADM86239.1"/>
    <property type="molecule type" value="mRNA"/>
</dbReference>
<evidence type="ECO:0000256" key="8">
    <source>
        <dbReference type="ARBA" id="ARBA00038932"/>
    </source>
</evidence>